<organism evidence="1">
    <name type="scientific">bioreactor metagenome</name>
    <dbReference type="NCBI Taxonomy" id="1076179"/>
    <lineage>
        <taxon>unclassified sequences</taxon>
        <taxon>metagenomes</taxon>
        <taxon>ecological metagenomes</taxon>
    </lineage>
</organism>
<name>A0A645AAQ4_9ZZZZ</name>
<proteinExistence type="predicted"/>
<dbReference type="AlphaFoldDB" id="A0A645AAQ4"/>
<sequence length="505" mass="53613">MTIDGPKEAKWTFDGKTYDSGQAAENVPTGKYAVSFTDVPEWTRPSNASVAVAKDETAVVSAKYVRHVGAVSVKIDGPEGAKWRLDGKGPFGGGHILADVPTGTYTVSYEDVPEWTKPEDTVISVKKDETVSIPGSYVRHVGSVSVKIDGPEGVRWNFDGKGNYAGGHVLKDIPTGQYTVSFTEVPGWTKPSDVPVTVTKDGMASMDKKYVRHVGSVSVKIDGPEGARWNFDGKGDYAGGHVLKDIPTGQYTVSFTEVPDWTKPSDVPISVTRDKSVSVSGVYVKHTGSVSVTIQGPAEARWSLNGAGRFASGQTTGNIDVGNSVISFSDVPGWTRPANVRVAVRNGMVSRASGAYVRHTGSVRVDITGTKDGRWSLDGKGNYPSGWTAGKIVVGTYKVLFSNVSGSIKPEAKTITVKNGVTTTLSAAYTPNTGSVTVTIDGPKEARWSIDGRGSYQSGQTVGGVIQGNHTISFSYVKGWKSPADRKITVQRGATISSSGAYTER</sequence>
<evidence type="ECO:0000313" key="1">
    <source>
        <dbReference type="EMBL" id="MPM50280.1"/>
    </source>
</evidence>
<accession>A0A645AAQ4</accession>
<dbReference type="EMBL" id="VSSQ01012895">
    <property type="protein sequence ID" value="MPM50280.1"/>
    <property type="molecule type" value="Genomic_DNA"/>
</dbReference>
<protein>
    <submittedName>
        <fullName evidence="1">Uncharacterized protein</fullName>
    </submittedName>
</protein>
<comment type="caution">
    <text evidence="1">The sequence shown here is derived from an EMBL/GenBank/DDBJ whole genome shotgun (WGS) entry which is preliminary data.</text>
</comment>
<reference evidence="1" key="1">
    <citation type="submission" date="2019-08" db="EMBL/GenBank/DDBJ databases">
        <authorList>
            <person name="Kucharzyk K."/>
            <person name="Murdoch R.W."/>
            <person name="Higgins S."/>
            <person name="Loffler F."/>
        </authorList>
    </citation>
    <scope>NUCLEOTIDE SEQUENCE</scope>
</reference>
<gene>
    <name evidence="1" type="ORF">SDC9_97016</name>
</gene>